<proteinExistence type="predicted"/>
<comment type="caution">
    <text evidence="1">The sequence shown here is derived from an EMBL/GenBank/DDBJ whole genome shotgun (WGS) entry which is preliminary data.</text>
</comment>
<evidence type="ECO:0000313" key="2">
    <source>
        <dbReference type="Proteomes" id="UP000544331"/>
    </source>
</evidence>
<organism evidence="1 2">
    <name type="scientific">Fusarium mundagurra</name>
    <dbReference type="NCBI Taxonomy" id="1567541"/>
    <lineage>
        <taxon>Eukaryota</taxon>
        <taxon>Fungi</taxon>
        <taxon>Dikarya</taxon>
        <taxon>Ascomycota</taxon>
        <taxon>Pezizomycotina</taxon>
        <taxon>Sordariomycetes</taxon>
        <taxon>Hypocreomycetidae</taxon>
        <taxon>Hypocreales</taxon>
        <taxon>Nectriaceae</taxon>
        <taxon>Fusarium</taxon>
        <taxon>Fusarium fujikuroi species complex</taxon>
    </lineage>
</organism>
<protein>
    <submittedName>
        <fullName evidence="1">Uncharacterized protein</fullName>
    </submittedName>
</protein>
<gene>
    <name evidence="1" type="ORF">FMUND_9332</name>
</gene>
<evidence type="ECO:0000313" key="1">
    <source>
        <dbReference type="EMBL" id="KAF5710836.1"/>
    </source>
</evidence>
<dbReference type="EMBL" id="JAAOAN010000320">
    <property type="protein sequence ID" value="KAF5710836.1"/>
    <property type="molecule type" value="Genomic_DNA"/>
</dbReference>
<reference evidence="1 2" key="1">
    <citation type="submission" date="2020-05" db="EMBL/GenBank/DDBJ databases">
        <title>Identification and distribution of gene clusters putatively required for synthesis of sphingolipid metabolism inhibitors in phylogenetically diverse species of the filamentous fungus Fusarium.</title>
        <authorList>
            <person name="Kim H.-S."/>
            <person name="Busman M."/>
            <person name="Brown D.W."/>
            <person name="Divon H."/>
            <person name="Uhlig S."/>
            <person name="Proctor R.H."/>
        </authorList>
    </citation>
    <scope>NUCLEOTIDE SEQUENCE [LARGE SCALE GENOMIC DNA]</scope>
    <source>
        <strain evidence="1 2">NRRL 66235</strain>
    </source>
</reference>
<name>A0A8H5YFW6_9HYPO</name>
<dbReference type="OrthoDB" id="10481839at2759"/>
<dbReference type="AlphaFoldDB" id="A0A8H5YFW6"/>
<keyword evidence="2" id="KW-1185">Reference proteome</keyword>
<accession>A0A8H5YFW6</accession>
<sequence length="194" mass="21854">MQSDLRSRQVMSAEHSGLDGPSAHFLALGDPTKKVAWASSFGYHLGIDSDRPLVEGDSSNDKRLIRKMAKKKTKRLVKALHQEGKEDKIPLYEAFNLWRTTSGEISLHNVHSLNTAEDQINGDLLVRRVYTSDRQGFRNSTIRKDMQEKTASLKNPGFEPLRGRDDATSKQLTMGYQILANVEDAMDSRIPENL</sequence>
<dbReference type="Proteomes" id="UP000544331">
    <property type="component" value="Unassembled WGS sequence"/>
</dbReference>